<gene>
    <name evidence="1" type="ORF">RRG08_023889</name>
</gene>
<organism evidence="1 2">
    <name type="scientific">Elysia crispata</name>
    <name type="common">lettuce slug</name>
    <dbReference type="NCBI Taxonomy" id="231223"/>
    <lineage>
        <taxon>Eukaryota</taxon>
        <taxon>Metazoa</taxon>
        <taxon>Spiralia</taxon>
        <taxon>Lophotrochozoa</taxon>
        <taxon>Mollusca</taxon>
        <taxon>Gastropoda</taxon>
        <taxon>Heterobranchia</taxon>
        <taxon>Euthyneura</taxon>
        <taxon>Panpulmonata</taxon>
        <taxon>Sacoglossa</taxon>
        <taxon>Placobranchoidea</taxon>
        <taxon>Plakobranchidae</taxon>
        <taxon>Elysia</taxon>
    </lineage>
</organism>
<dbReference type="AlphaFoldDB" id="A0AAE1E079"/>
<name>A0AAE1E079_9GAST</name>
<protein>
    <submittedName>
        <fullName evidence="1">Uncharacterized protein</fullName>
    </submittedName>
</protein>
<sequence length="73" mass="8716">NKIRPVIRTLERMLMGVFNANIDKFGWSEVGRNVDRWLPVELRRRRLKKNAWFVGDVSGMVRLVFNSARIMWL</sequence>
<reference evidence="1" key="1">
    <citation type="journal article" date="2023" name="G3 (Bethesda)">
        <title>A reference genome for the long-term kleptoplast-retaining sea slug Elysia crispata morphotype clarki.</title>
        <authorList>
            <person name="Eastman K.E."/>
            <person name="Pendleton A.L."/>
            <person name="Shaikh M.A."/>
            <person name="Suttiyut T."/>
            <person name="Ogas R."/>
            <person name="Tomko P."/>
            <person name="Gavelis G."/>
            <person name="Widhalm J.R."/>
            <person name="Wisecaver J.H."/>
        </authorList>
    </citation>
    <scope>NUCLEOTIDE SEQUENCE</scope>
    <source>
        <strain evidence="1">ECLA1</strain>
    </source>
</reference>
<evidence type="ECO:0000313" key="2">
    <source>
        <dbReference type="Proteomes" id="UP001283361"/>
    </source>
</evidence>
<feature type="non-terminal residue" evidence="1">
    <location>
        <position position="1"/>
    </location>
</feature>
<dbReference type="EMBL" id="JAWDGP010001664">
    <property type="protein sequence ID" value="KAK3789479.1"/>
    <property type="molecule type" value="Genomic_DNA"/>
</dbReference>
<accession>A0AAE1E079</accession>
<dbReference type="Proteomes" id="UP001283361">
    <property type="component" value="Unassembled WGS sequence"/>
</dbReference>
<proteinExistence type="predicted"/>
<evidence type="ECO:0000313" key="1">
    <source>
        <dbReference type="EMBL" id="KAK3789479.1"/>
    </source>
</evidence>
<keyword evidence="2" id="KW-1185">Reference proteome</keyword>
<comment type="caution">
    <text evidence="1">The sequence shown here is derived from an EMBL/GenBank/DDBJ whole genome shotgun (WGS) entry which is preliminary data.</text>
</comment>